<dbReference type="Gene3D" id="3.40.50.410">
    <property type="entry name" value="von Willebrand factor, type A domain"/>
    <property type="match status" value="1"/>
</dbReference>
<dbReference type="NCBIfam" id="TIGR00627">
    <property type="entry name" value="tfb4"/>
    <property type="match status" value="1"/>
</dbReference>
<dbReference type="PANTHER" id="PTHR12831:SF0">
    <property type="entry name" value="GENERAL TRANSCRIPTION FACTOR IIH SUBUNIT 3"/>
    <property type="match status" value="1"/>
</dbReference>
<feature type="domain" description="VPS9" evidence="18">
    <location>
        <begin position="504"/>
        <end position="647"/>
    </location>
</feature>
<evidence type="ECO:0000256" key="16">
    <source>
        <dbReference type="SAM" id="MobiDB-lite"/>
    </source>
</evidence>
<evidence type="ECO:0000256" key="5">
    <source>
        <dbReference type="ARBA" id="ARBA00022771"/>
    </source>
</evidence>
<dbReference type="SUPFAM" id="SSF109993">
    <property type="entry name" value="VPS9 domain"/>
    <property type="match status" value="1"/>
</dbReference>
<dbReference type="GO" id="GO:0005675">
    <property type="term" value="C:transcription factor TFIIH holo complex"/>
    <property type="evidence" value="ECO:0007669"/>
    <property type="project" value="UniProtKB-UniRule"/>
</dbReference>
<evidence type="ECO:0000256" key="13">
    <source>
        <dbReference type="ARBA" id="ARBA00070131"/>
    </source>
</evidence>
<organism evidence="19 20">
    <name type="scientific">Electrophorus voltai</name>
    <dbReference type="NCBI Taxonomy" id="2609070"/>
    <lineage>
        <taxon>Eukaryota</taxon>
        <taxon>Metazoa</taxon>
        <taxon>Chordata</taxon>
        <taxon>Craniata</taxon>
        <taxon>Vertebrata</taxon>
        <taxon>Euteleostomi</taxon>
        <taxon>Actinopterygii</taxon>
        <taxon>Neopterygii</taxon>
        <taxon>Teleostei</taxon>
        <taxon>Ostariophysi</taxon>
        <taxon>Gymnotiformes</taxon>
        <taxon>Gymnotoidei</taxon>
        <taxon>Gymnotidae</taxon>
        <taxon>Electrophorus</taxon>
    </lineage>
</organism>
<gene>
    <name evidence="19" type="ORF">P4O66_005293</name>
</gene>
<dbReference type="SMART" id="SM00167">
    <property type="entry name" value="VPS9"/>
    <property type="match status" value="1"/>
</dbReference>
<evidence type="ECO:0000256" key="14">
    <source>
        <dbReference type="ARBA" id="ARBA00077678"/>
    </source>
</evidence>
<evidence type="ECO:0000256" key="10">
    <source>
        <dbReference type="ARBA" id="ARBA00023242"/>
    </source>
</evidence>
<comment type="similarity">
    <text evidence="2 15">Belongs to the TFB4 family.</text>
</comment>
<dbReference type="AlphaFoldDB" id="A0AAD8ZYZ9"/>
<evidence type="ECO:0000259" key="18">
    <source>
        <dbReference type="PROSITE" id="PS51205"/>
    </source>
</evidence>
<keyword evidence="10 15" id="KW-0539">Nucleus</keyword>
<name>A0AAD8ZYZ9_9TELE</name>
<dbReference type="SUPFAM" id="SSF57716">
    <property type="entry name" value="Glucocorticoid receptor-like (DNA-binding domain)"/>
    <property type="match status" value="1"/>
</dbReference>
<accession>A0AAD8ZYZ9</accession>
<dbReference type="Pfam" id="PF18151">
    <property type="entry name" value="DUF5601"/>
    <property type="match status" value="1"/>
</dbReference>
<dbReference type="Pfam" id="PF03850">
    <property type="entry name" value="Tfb4"/>
    <property type="match status" value="1"/>
</dbReference>
<evidence type="ECO:0000256" key="8">
    <source>
        <dbReference type="ARBA" id="ARBA00023163"/>
    </source>
</evidence>
<reference evidence="19" key="1">
    <citation type="submission" date="2023-03" db="EMBL/GenBank/DDBJ databases">
        <title>Electrophorus voltai genome.</title>
        <authorList>
            <person name="Bian C."/>
        </authorList>
    </citation>
    <scope>NUCLEOTIDE SEQUENCE</scope>
    <source>
        <strain evidence="19">CB-2022</strain>
        <tissue evidence="19">Muscle</tissue>
    </source>
</reference>
<evidence type="ECO:0000256" key="12">
    <source>
        <dbReference type="ARBA" id="ARBA00064441"/>
    </source>
</evidence>
<dbReference type="InterPro" id="IPR002653">
    <property type="entry name" value="Znf_A20"/>
</dbReference>
<dbReference type="Gene3D" id="1.10.246.120">
    <property type="match status" value="1"/>
</dbReference>
<evidence type="ECO:0000313" key="19">
    <source>
        <dbReference type="EMBL" id="KAK1806813.1"/>
    </source>
</evidence>
<keyword evidence="4 15" id="KW-0227">DNA damage</keyword>
<evidence type="ECO:0000256" key="3">
    <source>
        <dbReference type="ARBA" id="ARBA00022723"/>
    </source>
</evidence>
<dbReference type="Pfam" id="PF01754">
    <property type="entry name" value="zf-A20"/>
    <property type="match status" value="1"/>
</dbReference>
<keyword evidence="8 15" id="KW-0804">Transcription</keyword>
<evidence type="ECO:0000256" key="15">
    <source>
        <dbReference type="RuleBase" id="RU368090"/>
    </source>
</evidence>
<dbReference type="InterPro" id="IPR036465">
    <property type="entry name" value="vWFA_dom_sf"/>
</dbReference>
<keyword evidence="9 15" id="KW-0234">DNA repair</keyword>
<dbReference type="FunFam" id="3.40.50.410:FF:000045">
    <property type="entry name" value="general transcription factor IIH subunit 3 isoform X1"/>
    <property type="match status" value="1"/>
</dbReference>
<sequence length="761" mass="85541">MASEDEVSLLVIVVDVNPIWWGQQGQRQPEFTLSKCLDAVMVMANSHLVMTRTNKLAIIASHCQESHFLYPSKHWKTGDTAGDEPSLGSSDGKYELLSVANDLIAEEIKNLMARTQVKGHQTDTLLAGSLAKSLCCILKKCLDIHRVSKDLEAGQDMKSRILVIKAAEDCALQYMNFMNVIFAAQKQNVLIDACVLDSDSGLLQQACDITGGLYLKIPQKIALAQYLLWVFLPDADQRSQLVLPPPVHVDYRAACFCHRNLIEIGYVCSVCLSIFCNFSPICTTCEQAARAVNLCLSDSKDSGLLCGEVEVRGMLAEQKRGIHVSQVELLCKDGCGYYGNPTWQGYCSKCWRKRTHKTETNRQENEFEEKKNVEKGRRSSSVMRLFWGSPSPPRQESPETPVAALKAFQSLEPGDFPGFLKVLHSSSSQRLQSQCTAFLNTIEAYHDLPIQKQSDLVQDFYQNIADHFSSLPEEQVSQMMEHIEKLIMTHLHKWVFCHDSCDDEQKDLTLQRRIKSLNWVSPQMLCVPYPNGGSDISDPYLPAITAIIEMDAKRAPQDKLACLSRCSQNVFQALALTNNQPANADDFLSALVYVVLRANPPRLHSNVNYIIRFGLPQSLMAGESGYYFTNLSCTVAFIEKLDGPSLNLTPEEFNSYMQGRRVPPQPLEGDGKKRARENREQLEELKKRQESVEQGVRALQEQLEQWVHCVQEQVDEVRGQSTLVHRCLAEALEKPTGNVRDHSLSALKDGVDQRIKYKESS</sequence>
<dbReference type="EMBL" id="JAROKS010000001">
    <property type="protein sequence ID" value="KAK1806813.1"/>
    <property type="molecule type" value="Genomic_DNA"/>
</dbReference>
<evidence type="ECO:0000256" key="7">
    <source>
        <dbReference type="ARBA" id="ARBA00023015"/>
    </source>
</evidence>
<feature type="domain" description="A20-type" evidence="17">
    <location>
        <begin position="325"/>
        <end position="359"/>
    </location>
</feature>
<dbReference type="PROSITE" id="PS51205">
    <property type="entry name" value="VPS9"/>
    <property type="match status" value="1"/>
</dbReference>
<keyword evidence="3 15" id="KW-0479">Metal-binding</keyword>
<comment type="subcellular location">
    <subcellularLocation>
        <location evidence="1 15">Nucleus</location>
    </subcellularLocation>
</comment>
<comment type="caution">
    <text evidence="19">The sequence shown here is derived from an EMBL/GenBank/DDBJ whole genome shotgun (WGS) entry which is preliminary data.</text>
</comment>
<proteinExistence type="inferred from homology"/>
<dbReference type="GO" id="GO:0008270">
    <property type="term" value="F:zinc ion binding"/>
    <property type="evidence" value="ECO:0007669"/>
    <property type="project" value="UniProtKB-KW"/>
</dbReference>
<dbReference type="InterPro" id="IPR041545">
    <property type="entry name" value="DUF5601"/>
</dbReference>
<dbReference type="GO" id="GO:0003677">
    <property type="term" value="F:DNA binding"/>
    <property type="evidence" value="ECO:0007669"/>
    <property type="project" value="InterPro"/>
</dbReference>
<dbReference type="InterPro" id="IPR003123">
    <property type="entry name" value="VPS9"/>
</dbReference>
<dbReference type="PANTHER" id="PTHR12831">
    <property type="entry name" value="TRANSCRIPTION INITIATION FACTOR IIH TFIIH , POLYPEPTIDE 3-RELATED"/>
    <property type="match status" value="1"/>
</dbReference>
<dbReference type="PROSITE" id="PS51036">
    <property type="entry name" value="ZF_A20"/>
    <property type="match status" value="1"/>
</dbReference>
<comment type="function">
    <text evidence="11 15">Component of the general transcription and DNA repair factor IIH (TFIIH) core complex, which is involved in general and transcription-coupled nucleotide excision repair (NER) of damaged DNA and, when complexed to CAK, in RNA transcription by RNA polymerase II. In NER, TFIIH acts by opening DNA around the lesion to allow the excision of the damaged oligonucleotide and its replacement by a new DNA fragment. In transcription, TFIIH has an essential role in transcription initiation. When the pre-initiation complex (PIC) has been established, TFIIH is required for promoter opening and promoter escape. Phosphorylation of the C-terminal tail (CTD) of the largest subunit of RNA polymerase II by the kinase module CAK controls the initiation of transcription.</text>
</comment>
<protein>
    <recommendedName>
        <fullName evidence="13 15">General transcription factor IIH subunit 3</fullName>
    </recommendedName>
    <alternativeName>
        <fullName evidence="14 15">General transcription factor IIH polypeptide 3</fullName>
    </alternativeName>
</protein>
<dbReference type="GO" id="GO:0006355">
    <property type="term" value="P:regulation of DNA-templated transcription"/>
    <property type="evidence" value="ECO:0007669"/>
    <property type="project" value="InterPro"/>
</dbReference>
<evidence type="ECO:0000256" key="6">
    <source>
        <dbReference type="ARBA" id="ARBA00022833"/>
    </source>
</evidence>
<dbReference type="GO" id="GO:0006289">
    <property type="term" value="P:nucleotide-excision repair"/>
    <property type="evidence" value="ECO:0007669"/>
    <property type="project" value="UniProtKB-UniRule"/>
</dbReference>
<dbReference type="InterPro" id="IPR037191">
    <property type="entry name" value="VPS9_dom_sf"/>
</dbReference>
<evidence type="ECO:0000259" key="17">
    <source>
        <dbReference type="PROSITE" id="PS51036"/>
    </source>
</evidence>
<dbReference type="Proteomes" id="UP001239994">
    <property type="component" value="Unassembled WGS sequence"/>
</dbReference>
<keyword evidence="5 15" id="KW-0863">Zinc-finger</keyword>
<keyword evidence="7 15" id="KW-0805">Transcription regulation</keyword>
<evidence type="ECO:0000313" key="20">
    <source>
        <dbReference type="Proteomes" id="UP001239994"/>
    </source>
</evidence>
<dbReference type="GO" id="GO:0000439">
    <property type="term" value="C:transcription factor TFIIH core complex"/>
    <property type="evidence" value="ECO:0007669"/>
    <property type="project" value="UniProtKB-UniRule"/>
</dbReference>
<comment type="subunit">
    <text evidence="12 15">Part of a TFIID-containing RNA polymerase II pre-initiation complex that is composed of TBP and at least GTF2A1, GTF2A2, GTF2E1, GTF2E2, GTF2F1, GTF2H2, GTF2H3, GTF2H4, GTF2H5, GTF2B, TCEA1, ERCC2, ERCC3, TAF1, TAF2, TAF3, TAF4, TAF5, TAF6, TAF7, TAF8, TAF9, TAF10, TAF11, TAF12 and TAF13. Component of the 7-subunit TFIIH core complex composed of XPB/ERCC3, XPD/ERCC2, GTF2H1, GTF2H2, GTF2H3, GTF2H4 and GTF2H5, which is active in NER. The core complex associates with the 3-subunit CDK-activating kinase (CAK) module composed of CCNH/cyclin H, CDK7 and MNAT1 to form the 10-subunit holoenzyme (holo-TFIIH) active in transcription. Interacts with RARA; the interaction requires prior phosphorylation of RARA on 'Ser-369' which then enhances interaction of RARA with CDK7.</text>
</comment>
<keyword evidence="6 15" id="KW-0862">Zinc</keyword>
<feature type="region of interest" description="Disordered" evidence="16">
    <location>
        <begin position="657"/>
        <end position="676"/>
    </location>
</feature>
<dbReference type="SMART" id="SM00259">
    <property type="entry name" value="ZnF_A20"/>
    <property type="match status" value="1"/>
</dbReference>
<evidence type="ECO:0000256" key="2">
    <source>
        <dbReference type="ARBA" id="ARBA00005273"/>
    </source>
</evidence>
<dbReference type="Pfam" id="PF02204">
    <property type="entry name" value="VPS9"/>
    <property type="match status" value="1"/>
</dbReference>
<dbReference type="InterPro" id="IPR004600">
    <property type="entry name" value="TFIIH_Tfb4/GTF2H3"/>
</dbReference>
<dbReference type="Gene3D" id="1.20.5.4770">
    <property type="match status" value="1"/>
</dbReference>
<evidence type="ECO:0000256" key="4">
    <source>
        <dbReference type="ARBA" id="ARBA00022763"/>
    </source>
</evidence>
<evidence type="ECO:0000256" key="11">
    <source>
        <dbReference type="ARBA" id="ARBA00057028"/>
    </source>
</evidence>
<evidence type="ECO:0000256" key="9">
    <source>
        <dbReference type="ARBA" id="ARBA00023204"/>
    </source>
</evidence>
<keyword evidence="20" id="KW-1185">Reference proteome</keyword>
<evidence type="ECO:0000256" key="1">
    <source>
        <dbReference type="ARBA" id="ARBA00004123"/>
    </source>
</evidence>
<dbReference type="Gene3D" id="1.20.1050.80">
    <property type="entry name" value="VPS9 domain"/>
    <property type="match status" value="1"/>
</dbReference>